<protein>
    <recommendedName>
        <fullName evidence="1">AB hydrolase-1 domain-containing protein</fullName>
    </recommendedName>
</protein>
<dbReference type="PANTHER" id="PTHR43798">
    <property type="entry name" value="MONOACYLGLYCEROL LIPASE"/>
    <property type="match status" value="1"/>
</dbReference>
<dbReference type="GeneID" id="28733525"/>
<accession>A0A0N1H847</accession>
<dbReference type="VEuPathDB" id="FungiDB:AB675_1733"/>
<dbReference type="InterPro" id="IPR000073">
    <property type="entry name" value="AB_hydrolase_1"/>
</dbReference>
<reference evidence="2 3" key="1">
    <citation type="submission" date="2015-06" db="EMBL/GenBank/DDBJ databases">
        <title>Draft genome of the ant-associated black yeast Phialophora attae CBS 131958.</title>
        <authorList>
            <person name="Moreno L.F."/>
            <person name="Stielow B.J."/>
            <person name="de Hoog S."/>
            <person name="Vicente V.A."/>
            <person name="Weiss V.A."/>
            <person name="de Vries M."/>
            <person name="Cruz L.M."/>
            <person name="Souza E.M."/>
        </authorList>
    </citation>
    <scope>NUCLEOTIDE SEQUENCE [LARGE SCALE GENOMIC DNA]</scope>
    <source>
        <strain evidence="2 3">CBS 131958</strain>
    </source>
</reference>
<evidence type="ECO:0000313" key="2">
    <source>
        <dbReference type="EMBL" id="KPI42977.1"/>
    </source>
</evidence>
<dbReference type="PANTHER" id="PTHR43798:SF33">
    <property type="entry name" value="HYDROLASE, PUTATIVE (AFU_ORTHOLOGUE AFUA_2G14860)-RELATED"/>
    <property type="match status" value="1"/>
</dbReference>
<dbReference type="GO" id="GO:0016020">
    <property type="term" value="C:membrane"/>
    <property type="evidence" value="ECO:0007669"/>
    <property type="project" value="TreeGrafter"/>
</dbReference>
<dbReference type="RefSeq" id="XP_018002940.1">
    <property type="nucleotide sequence ID" value="XM_018141645.1"/>
</dbReference>
<dbReference type="Gene3D" id="3.40.50.1820">
    <property type="entry name" value="alpha/beta hydrolase"/>
    <property type="match status" value="1"/>
</dbReference>
<dbReference type="OrthoDB" id="408373at2759"/>
<dbReference type="STRING" id="1664694.A0A0N1H847"/>
<organism evidence="2 3">
    <name type="scientific">Cyphellophora attinorum</name>
    <dbReference type="NCBI Taxonomy" id="1664694"/>
    <lineage>
        <taxon>Eukaryota</taxon>
        <taxon>Fungi</taxon>
        <taxon>Dikarya</taxon>
        <taxon>Ascomycota</taxon>
        <taxon>Pezizomycotina</taxon>
        <taxon>Eurotiomycetes</taxon>
        <taxon>Chaetothyriomycetidae</taxon>
        <taxon>Chaetothyriales</taxon>
        <taxon>Cyphellophoraceae</taxon>
        <taxon>Cyphellophora</taxon>
    </lineage>
</organism>
<dbReference type="SUPFAM" id="SSF53474">
    <property type="entry name" value="alpha/beta-Hydrolases"/>
    <property type="match status" value="1"/>
</dbReference>
<sequence length="260" mass="29529">MNKAADLDGVRIVYDSYGTGDHALVFIHGWCCHADFWTEQKPLMNRYRSIVVEIPGHGRSEAPLGYDYCVENFANAVHAAVRQENIAKVVLLGHSLGAVVASMFLRLHSDMVLGIIYADGPFIPPHCEVSMAKRKVLASMHEDDEQFRAFFASTLGPKLDKDKGQWILDHMGGAPKHMRMNAVTTATLFHSWAYNEVFDIPAVRFYCTFNAADLRWKHHVPQLVDEDWSDGGHFMQMDEPEKFNNRVIDFIDSHQLLQHS</sequence>
<evidence type="ECO:0000313" key="3">
    <source>
        <dbReference type="Proteomes" id="UP000038010"/>
    </source>
</evidence>
<name>A0A0N1H847_9EURO</name>
<comment type="caution">
    <text evidence="2">The sequence shown here is derived from an EMBL/GenBank/DDBJ whole genome shotgun (WGS) entry which is preliminary data.</text>
</comment>
<gene>
    <name evidence="2" type="ORF">AB675_1733</name>
</gene>
<proteinExistence type="predicted"/>
<dbReference type="Proteomes" id="UP000038010">
    <property type="component" value="Unassembled WGS sequence"/>
</dbReference>
<dbReference type="AlphaFoldDB" id="A0A0N1H847"/>
<dbReference type="EMBL" id="LFJN01000006">
    <property type="protein sequence ID" value="KPI42977.1"/>
    <property type="molecule type" value="Genomic_DNA"/>
</dbReference>
<dbReference type="InterPro" id="IPR029058">
    <property type="entry name" value="AB_hydrolase_fold"/>
</dbReference>
<dbReference type="Pfam" id="PF00561">
    <property type="entry name" value="Abhydrolase_1"/>
    <property type="match status" value="1"/>
</dbReference>
<evidence type="ECO:0000259" key="1">
    <source>
        <dbReference type="Pfam" id="PF00561"/>
    </source>
</evidence>
<dbReference type="InterPro" id="IPR050266">
    <property type="entry name" value="AB_hydrolase_sf"/>
</dbReference>
<keyword evidence="3" id="KW-1185">Reference proteome</keyword>
<feature type="domain" description="AB hydrolase-1" evidence="1">
    <location>
        <begin position="23"/>
        <end position="159"/>
    </location>
</feature>